<protein>
    <submittedName>
        <fullName evidence="1">Uncharacterized protein</fullName>
    </submittedName>
</protein>
<evidence type="ECO:0000313" key="1">
    <source>
        <dbReference type="EMBL" id="EAZ94035.1"/>
    </source>
</evidence>
<dbReference type="EMBL" id="AAXW01000002">
    <property type="protein sequence ID" value="EAZ94035.1"/>
    <property type="molecule type" value="Genomic_DNA"/>
</dbReference>
<evidence type="ECO:0000313" key="2">
    <source>
        <dbReference type="Proteomes" id="UP000003781"/>
    </source>
</evidence>
<proteinExistence type="predicted"/>
<name>A3IJQ3_9CHRO</name>
<reference evidence="1 2" key="1">
    <citation type="submission" date="2007-03" db="EMBL/GenBank/DDBJ databases">
        <authorList>
            <person name="Stal L."/>
            <person name="Ferriera S."/>
            <person name="Johnson J."/>
            <person name="Kravitz S."/>
            <person name="Beeson K."/>
            <person name="Sutton G."/>
            <person name="Rogers Y.-H."/>
            <person name="Friedman R."/>
            <person name="Frazier M."/>
            <person name="Venter J.C."/>
        </authorList>
    </citation>
    <scope>NUCLEOTIDE SEQUENCE [LARGE SCALE GENOMIC DNA]</scope>
    <source>
        <strain evidence="1 2">CCY0110</strain>
    </source>
</reference>
<keyword evidence="2" id="KW-1185">Reference proteome</keyword>
<sequence>MLINLSPRKLIVFQQPENNRYLKQFNFTQEIISPLAFRDIQINSRTIIN</sequence>
<comment type="caution">
    <text evidence="1">The sequence shown here is derived from an EMBL/GenBank/DDBJ whole genome shotgun (WGS) entry which is preliminary data.</text>
</comment>
<dbReference type="AlphaFoldDB" id="A3IJQ3"/>
<accession>A3IJQ3</accession>
<organism evidence="1 2">
    <name type="scientific">Crocosphaera chwakensis CCY0110</name>
    <dbReference type="NCBI Taxonomy" id="391612"/>
    <lineage>
        <taxon>Bacteria</taxon>
        <taxon>Bacillati</taxon>
        <taxon>Cyanobacteriota</taxon>
        <taxon>Cyanophyceae</taxon>
        <taxon>Oscillatoriophycideae</taxon>
        <taxon>Chroococcales</taxon>
        <taxon>Aphanothecaceae</taxon>
        <taxon>Crocosphaera</taxon>
        <taxon>Crocosphaera chwakensis</taxon>
    </lineage>
</organism>
<dbReference type="Proteomes" id="UP000003781">
    <property type="component" value="Unassembled WGS sequence"/>
</dbReference>
<gene>
    <name evidence="1" type="ORF">CY0110_19607</name>
</gene>